<reference evidence="6" key="1">
    <citation type="submission" date="2016-10" db="EMBL/GenBank/DDBJ databases">
        <title>Sequence of Gallionella enrichment culture.</title>
        <authorList>
            <person name="Poehlein A."/>
            <person name="Muehling M."/>
            <person name="Daniel R."/>
        </authorList>
    </citation>
    <scope>NUCLEOTIDE SEQUENCE</scope>
</reference>
<evidence type="ECO:0000256" key="1">
    <source>
        <dbReference type="ARBA" id="ARBA00022490"/>
    </source>
</evidence>
<gene>
    <name evidence="6" type="primary">yfiT_1</name>
    <name evidence="6" type="ORF">GALL_205210</name>
</gene>
<protein>
    <submittedName>
        <fullName evidence="6">Putative metal-dependent hydrolase YfiT</fullName>
        <ecNumber evidence="6">3.-.-.-</ecNumber>
    </submittedName>
</protein>
<keyword evidence="4" id="KW-0862">Zinc</keyword>
<name>A0A1J5S017_9ZZZZ</name>
<dbReference type="SUPFAM" id="SSF109854">
    <property type="entry name" value="DinB/YfiT-like putative metalloenzymes"/>
    <property type="match status" value="1"/>
</dbReference>
<evidence type="ECO:0000256" key="3">
    <source>
        <dbReference type="ARBA" id="ARBA00022801"/>
    </source>
</evidence>
<dbReference type="InterPro" id="IPR023774">
    <property type="entry name" value="Put_metal_dep_hydrolase_YfiT"/>
</dbReference>
<evidence type="ECO:0000313" key="6">
    <source>
        <dbReference type="EMBL" id="OIQ97511.1"/>
    </source>
</evidence>
<dbReference type="Gene3D" id="1.20.120.450">
    <property type="entry name" value="dinb family like domain"/>
    <property type="match status" value="1"/>
</dbReference>
<dbReference type="HAMAP" id="MF_01256">
    <property type="entry name" value="YfiT_hydrol"/>
    <property type="match status" value="1"/>
</dbReference>
<dbReference type="GO" id="GO:0046872">
    <property type="term" value="F:metal ion binding"/>
    <property type="evidence" value="ECO:0007669"/>
    <property type="project" value="UniProtKB-KW"/>
</dbReference>
<evidence type="ECO:0000259" key="5">
    <source>
        <dbReference type="Pfam" id="PF12867"/>
    </source>
</evidence>
<dbReference type="EC" id="3.-.-.-" evidence="6"/>
<keyword evidence="2" id="KW-0479">Metal-binding</keyword>
<proteinExistence type="inferred from homology"/>
<sequence length="175" mass="20812">MSNDPRYPIGKYEPQPFSEKQKEEWLNDLKFLPEELERAINNLDAFQLSTPYREGGWQVKQLVHHIADSHMNAYIRFKLGLTEDSPTIKPYDEKEWAKLADNETVPVNVSITLLHALHQRWYATIKDLTQDEFERTVVHPEHGRKMTLWFLLGMYAWHGKHHVAHILELRKNKNW</sequence>
<dbReference type="Pfam" id="PF12867">
    <property type="entry name" value="DinB_2"/>
    <property type="match status" value="1"/>
</dbReference>
<keyword evidence="3 6" id="KW-0378">Hydrolase</keyword>
<organism evidence="6">
    <name type="scientific">mine drainage metagenome</name>
    <dbReference type="NCBI Taxonomy" id="410659"/>
    <lineage>
        <taxon>unclassified sequences</taxon>
        <taxon>metagenomes</taxon>
        <taxon>ecological metagenomes</taxon>
    </lineage>
</organism>
<dbReference type="NCBIfam" id="NF009807">
    <property type="entry name" value="PRK13291.1"/>
    <property type="match status" value="1"/>
</dbReference>
<dbReference type="AlphaFoldDB" id="A0A1J5S017"/>
<accession>A0A1J5S017</accession>
<comment type="caution">
    <text evidence="6">The sequence shown here is derived from an EMBL/GenBank/DDBJ whole genome shotgun (WGS) entry which is preliminary data.</text>
</comment>
<evidence type="ECO:0000256" key="2">
    <source>
        <dbReference type="ARBA" id="ARBA00022723"/>
    </source>
</evidence>
<evidence type="ECO:0000256" key="4">
    <source>
        <dbReference type="ARBA" id="ARBA00022833"/>
    </source>
</evidence>
<keyword evidence="1" id="KW-0963">Cytoplasm</keyword>
<dbReference type="InterPro" id="IPR024775">
    <property type="entry name" value="DinB-like"/>
</dbReference>
<feature type="domain" description="DinB-like" evidence="5">
    <location>
        <begin position="31"/>
        <end position="166"/>
    </location>
</feature>
<dbReference type="InterPro" id="IPR034660">
    <property type="entry name" value="DinB/YfiT-like"/>
</dbReference>
<dbReference type="GO" id="GO:0016787">
    <property type="term" value="F:hydrolase activity"/>
    <property type="evidence" value="ECO:0007669"/>
    <property type="project" value="UniProtKB-KW"/>
</dbReference>
<dbReference type="EMBL" id="MLJW01000132">
    <property type="protein sequence ID" value="OIQ97511.1"/>
    <property type="molecule type" value="Genomic_DNA"/>
</dbReference>